<dbReference type="PROSITE" id="PS00028">
    <property type="entry name" value="ZINC_FINGER_C2H2_1"/>
    <property type="match status" value="1"/>
</dbReference>
<sequence>MNICFLLWQVIFLVNIYSVNTACLRDRARIVREILRKRIFKSFKDTKVEMPYSCPFTEERDVYIIQERQKFMKTLTKWHCSFCGKEFYGENYLDKHFDNRHPQYVRTGNDSMCLADYCDIFRCEILSGALEPNYWDMALCLEDDMFELQQKCMEIIKECIPSTASTNSSRHIQDVFSNEVCSFLDCRRYWEAPFPQGASIGTAAYIIMSVILMFFLSLYYCIAYHYFYVQEWRLHWFGDEVRMNEDSFVKRYQSLKVDGTYRRRRPNRIRDEVVRTNLEMLGLTEQMRTDRDVWRYEALETTHPRLRN</sequence>
<proteinExistence type="predicted"/>
<dbReference type="PROSITE" id="PS50157">
    <property type="entry name" value="ZINC_FINGER_C2H2_2"/>
    <property type="match status" value="1"/>
</dbReference>
<evidence type="ECO:0000256" key="1">
    <source>
        <dbReference type="PROSITE-ProRule" id="PRU00042"/>
    </source>
</evidence>
<feature type="chain" id="PRO_5005583228" description="C2H2-type domain-containing protein" evidence="3">
    <location>
        <begin position="22"/>
        <end position="308"/>
    </location>
</feature>
<keyword evidence="1" id="KW-0862">Zinc</keyword>
<accession>A0A0L8GTJ7</accession>
<reference evidence="5" key="1">
    <citation type="submission" date="2015-07" db="EMBL/GenBank/DDBJ databases">
        <title>MeaNS - Measles Nucleotide Surveillance Program.</title>
        <authorList>
            <person name="Tran T."/>
            <person name="Druce J."/>
        </authorList>
    </citation>
    <scope>NUCLEOTIDE SEQUENCE</scope>
    <source>
        <strain evidence="5">UCB-OBI-ISO-001</strain>
        <tissue evidence="5">Gonad</tissue>
    </source>
</reference>
<keyword evidence="2" id="KW-0812">Transmembrane</keyword>
<feature type="transmembrane region" description="Helical" evidence="2">
    <location>
        <begin position="203"/>
        <end position="227"/>
    </location>
</feature>
<dbReference type="InterPro" id="IPR013087">
    <property type="entry name" value="Znf_C2H2_type"/>
</dbReference>
<evidence type="ECO:0000256" key="3">
    <source>
        <dbReference type="SAM" id="SignalP"/>
    </source>
</evidence>
<name>A0A0L8GTJ7_OCTBM</name>
<evidence type="ECO:0000313" key="5">
    <source>
        <dbReference type="EMBL" id="KOF80293.1"/>
    </source>
</evidence>
<dbReference type="PANTHER" id="PTHR21385:SF0">
    <property type="entry name" value="RE51073P"/>
    <property type="match status" value="1"/>
</dbReference>
<organism evidence="5">
    <name type="scientific">Octopus bimaculoides</name>
    <name type="common">California two-spotted octopus</name>
    <dbReference type="NCBI Taxonomy" id="37653"/>
    <lineage>
        <taxon>Eukaryota</taxon>
        <taxon>Metazoa</taxon>
        <taxon>Spiralia</taxon>
        <taxon>Lophotrochozoa</taxon>
        <taxon>Mollusca</taxon>
        <taxon>Cephalopoda</taxon>
        <taxon>Coleoidea</taxon>
        <taxon>Octopodiformes</taxon>
        <taxon>Octopoda</taxon>
        <taxon>Incirrata</taxon>
        <taxon>Octopodidae</taxon>
        <taxon>Octopus</taxon>
    </lineage>
</organism>
<dbReference type="OrthoDB" id="4507at2759"/>
<dbReference type="PANTHER" id="PTHR21385">
    <property type="entry name" value="ZINC FINGER PROTEIN-RELATED"/>
    <property type="match status" value="1"/>
</dbReference>
<protein>
    <recommendedName>
        <fullName evidence="4">C2H2-type domain-containing protein</fullName>
    </recommendedName>
</protein>
<evidence type="ECO:0000256" key="2">
    <source>
        <dbReference type="SAM" id="Phobius"/>
    </source>
</evidence>
<feature type="domain" description="C2H2-type" evidence="4">
    <location>
        <begin position="78"/>
        <end position="101"/>
    </location>
</feature>
<gene>
    <name evidence="5" type="ORF">OCBIM_22028167mg</name>
</gene>
<keyword evidence="2" id="KW-1133">Transmembrane helix</keyword>
<evidence type="ECO:0000259" key="4">
    <source>
        <dbReference type="PROSITE" id="PS50157"/>
    </source>
</evidence>
<keyword evidence="1" id="KW-0863">Zinc-finger</keyword>
<dbReference type="KEGG" id="obi:106874797"/>
<dbReference type="OMA" id="YLHQREM"/>
<dbReference type="GO" id="GO:0008270">
    <property type="term" value="F:zinc ion binding"/>
    <property type="evidence" value="ECO:0007669"/>
    <property type="project" value="UniProtKB-KW"/>
</dbReference>
<dbReference type="EMBL" id="KQ420439">
    <property type="protein sequence ID" value="KOF80293.1"/>
    <property type="molecule type" value="Genomic_DNA"/>
</dbReference>
<keyword evidence="1" id="KW-0479">Metal-binding</keyword>
<dbReference type="AlphaFoldDB" id="A0A0L8GTJ7"/>
<feature type="signal peptide" evidence="3">
    <location>
        <begin position="1"/>
        <end position="21"/>
    </location>
</feature>
<keyword evidence="2" id="KW-0472">Membrane</keyword>
<keyword evidence="3" id="KW-0732">Signal</keyword>